<dbReference type="EMBL" id="JYDI01000012">
    <property type="protein sequence ID" value="KRY59511.1"/>
    <property type="molecule type" value="Genomic_DNA"/>
</dbReference>
<keyword evidence="1" id="KW-0472">Membrane</keyword>
<gene>
    <name evidence="2" type="ORF">T03_15</name>
</gene>
<name>A0A0V1DDA2_TRIBR</name>
<keyword evidence="1" id="KW-0812">Transmembrane</keyword>
<reference evidence="2 3" key="1">
    <citation type="submission" date="2015-01" db="EMBL/GenBank/DDBJ databases">
        <title>Evolution of Trichinella species and genotypes.</title>
        <authorList>
            <person name="Korhonen P.K."/>
            <person name="Edoardo P."/>
            <person name="Giuseppe L.R."/>
            <person name="Gasser R.B."/>
        </authorList>
    </citation>
    <scope>NUCLEOTIDE SEQUENCE [LARGE SCALE GENOMIC DNA]</scope>
    <source>
        <strain evidence="2">ISS120</strain>
    </source>
</reference>
<dbReference type="AlphaFoldDB" id="A0A0V1DDA2"/>
<proteinExistence type="predicted"/>
<dbReference type="OrthoDB" id="5937164at2759"/>
<protein>
    <submittedName>
        <fullName evidence="2">Uncharacterized protein</fullName>
    </submittedName>
</protein>
<keyword evidence="3" id="KW-1185">Reference proteome</keyword>
<comment type="caution">
    <text evidence="2">The sequence shown here is derived from an EMBL/GenBank/DDBJ whole genome shotgun (WGS) entry which is preliminary data.</text>
</comment>
<accession>A0A0V1DDA2</accession>
<evidence type="ECO:0000313" key="3">
    <source>
        <dbReference type="Proteomes" id="UP000054653"/>
    </source>
</evidence>
<feature type="transmembrane region" description="Helical" evidence="1">
    <location>
        <begin position="21"/>
        <end position="40"/>
    </location>
</feature>
<sequence length="99" mass="11603">MEPCNDSVIHKPNVKINAQKWVFCAVPLTVLRFLIVGQVYTKGDFLLLNACERRKSNNLARCQLLTDHHERSNFYSMMSRFVYISYCRSYLPMLLKSII</sequence>
<dbReference type="Proteomes" id="UP000054653">
    <property type="component" value="Unassembled WGS sequence"/>
</dbReference>
<evidence type="ECO:0000256" key="1">
    <source>
        <dbReference type="SAM" id="Phobius"/>
    </source>
</evidence>
<organism evidence="2 3">
    <name type="scientific">Trichinella britovi</name>
    <name type="common">Parasitic roundworm</name>
    <dbReference type="NCBI Taxonomy" id="45882"/>
    <lineage>
        <taxon>Eukaryota</taxon>
        <taxon>Metazoa</taxon>
        <taxon>Ecdysozoa</taxon>
        <taxon>Nematoda</taxon>
        <taxon>Enoplea</taxon>
        <taxon>Dorylaimia</taxon>
        <taxon>Trichinellida</taxon>
        <taxon>Trichinellidae</taxon>
        <taxon>Trichinella</taxon>
    </lineage>
</organism>
<keyword evidence="1" id="KW-1133">Transmembrane helix</keyword>
<evidence type="ECO:0000313" key="2">
    <source>
        <dbReference type="EMBL" id="KRY59511.1"/>
    </source>
</evidence>